<dbReference type="RefSeq" id="XP_005791282.1">
    <property type="nucleotide sequence ID" value="XM_005791225.1"/>
</dbReference>
<feature type="compositionally biased region" description="Basic and acidic residues" evidence="1">
    <location>
        <begin position="100"/>
        <end position="113"/>
    </location>
</feature>
<protein>
    <submittedName>
        <fullName evidence="2">Uncharacterized protein</fullName>
    </submittedName>
</protein>
<feature type="region of interest" description="Disordered" evidence="1">
    <location>
        <begin position="150"/>
        <end position="172"/>
    </location>
</feature>
<evidence type="ECO:0000313" key="3">
    <source>
        <dbReference type="Proteomes" id="UP000013827"/>
    </source>
</evidence>
<proteinExistence type="predicted"/>
<feature type="region of interest" description="Disordered" evidence="1">
    <location>
        <begin position="1"/>
        <end position="31"/>
    </location>
</feature>
<organism evidence="2 3">
    <name type="scientific">Emiliania huxleyi (strain CCMP1516)</name>
    <dbReference type="NCBI Taxonomy" id="280463"/>
    <lineage>
        <taxon>Eukaryota</taxon>
        <taxon>Haptista</taxon>
        <taxon>Haptophyta</taxon>
        <taxon>Prymnesiophyceae</taxon>
        <taxon>Isochrysidales</taxon>
        <taxon>Noelaerhabdaceae</taxon>
        <taxon>Emiliania</taxon>
    </lineage>
</organism>
<evidence type="ECO:0000313" key="2">
    <source>
        <dbReference type="EnsemblProtists" id="EOD38853"/>
    </source>
</evidence>
<dbReference type="GeneID" id="17284125"/>
<keyword evidence="3" id="KW-1185">Reference proteome</keyword>
<reference evidence="3" key="1">
    <citation type="journal article" date="2013" name="Nature">
        <title>Pan genome of the phytoplankton Emiliania underpins its global distribution.</title>
        <authorList>
            <person name="Read B.A."/>
            <person name="Kegel J."/>
            <person name="Klute M.J."/>
            <person name="Kuo A."/>
            <person name="Lefebvre S.C."/>
            <person name="Maumus F."/>
            <person name="Mayer C."/>
            <person name="Miller J."/>
            <person name="Monier A."/>
            <person name="Salamov A."/>
            <person name="Young J."/>
            <person name="Aguilar M."/>
            <person name="Claverie J.M."/>
            <person name="Frickenhaus S."/>
            <person name="Gonzalez K."/>
            <person name="Herman E.K."/>
            <person name="Lin Y.C."/>
            <person name="Napier J."/>
            <person name="Ogata H."/>
            <person name="Sarno A.F."/>
            <person name="Shmutz J."/>
            <person name="Schroeder D."/>
            <person name="de Vargas C."/>
            <person name="Verret F."/>
            <person name="von Dassow P."/>
            <person name="Valentin K."/>
            <person name="Van de Peer Y."/>
            <person name="Wheeler G."/>
            <person name="Dacks J.B."/>
            <person name="Delwiche C.F."/>
            <person name="Dyhrman S.T."/>
            <person name="Glockner G."/>
            <person name="John U."/>
            <person name="Richards T."/>
            <person name="Worden A.Z."/>
            <person name="Zhang X."/>
            <person name="Grigoriev I.V."/>
            <person name="Allen A.E."/>
            <person name="Bidle K."/>
            <person name="Borodovsky M."/>
            <person name="Bowler C."/>
            <person name="Brownlee C."/>
            <person name="Cock J.M."/>
            <person name="Elias M."/>
            <person name="Gladyshev V.N."/>
            <person name="Groth M."/>
            <person name="Guda C."/>
            <person name="Hadaegh A."/>
            <person name="Iglesias-Rodriguez M.D."/>
            <person name="Jenkins J."/>
            <person name="Jones B.M."/>
            <person name="Lawson T."/>
            <person name="Leese F."/>
            <person name="Lindquist E."/>
            <person name="Lobanov A."/>
            <person name="Lomsadze A."/>
            <person name="Malik S.B."/>
            <person name="Marsh M.E."/>
            <person name="Mackinder L."/>
            <person name="Mock T."/>
            <person name="Mueller-Roeber B."/>
            <person name="Pagarete A."/>
            <person name="Parker M."/>
            <person name="Probert I."/>
            <person name="Quesneville H."/>
            <person name="Raines C."/>
            <person name="Rensing S.A."/>
            <person name="Riano-Pachon D.M."/>
            <person name="Richier S."/>
            <person name="Rokitta S."/>
            <person name="Shiraiwa Y."/>
            <person name="Soanes D.M."/>
            <person name="van der Giezen M."/>
            <person name="Wahlund T.M."/>
            <person name="Williams B."/>
            <person name="Wilson W."/>
            <person name="Wolfe G."/>
            <person name="Wurch L.L."/>
        </authorList>
    </citation>
    <scope>NUCLEOTIDE SEQUENCE</scope>
</reference>
<dbReference type="PaxDb" id="2903-EOD38853"/>
<reference evidence="2" key="2">
    <citation type="submission" date="2024-10" db="UniProtKB">
        <authorList>
            <consortium name="EnsemblProtists"/>
        </authorList>
    </citation>
    <scope>IDENTIFICATION</scope>
</reference>
<dbReference type="EnsemblProtists" id="EOD38853">
    <property type="protein sequence ID" value="EOD38853"/>
    <property type="gene ID" value="EMIHUDRAFT_446876"/>
</dbReference>
<sequence length="172" mass="19519">MCGREAWSGGGGGSVSELVPRREETRASQFKNRVRSRGVRWRSVSELVPRREETRAHHSSRIGCGLSPYLIIASSVGCLSVAIPYHRLVCGSAEQQNEEQRRLRLERGSEGRAPRRRRRRERWQEEWRRSSGWQCALVKVLCGCRCHRGSRHHSSVTISSPREGGSAEQQDG</sequence>
<dbReference type="KEGG" id="ehx:EMIHUDRAFT_446876"/>
<evidence type="ECO:0000256" key="1">
    <source>
        <dbReference type="SAM" id="MobiDB-lite"/>
    </source>
</evidence>
<feature type="region of interest" description="Disordered" evidence="1">
    <location>
        <begin position="100"/>
        <end position="121"/>
    </location>
</feature>
<dbReference type="AlphaFoldDB" id="A0A0D3KSW8"/>
<dbReference type="HOGENOM" id="CLU_1558118_0_0_1"/>
<accession>A0A0D3KSW8</accession>
<dbReference type="Proteomes" id="UP000013827">
    <property type="component" value="Unassembled WGS sequence"/>
</dbReference>
<name>A0A0D3KSW8_EMIH1</name>